<name>A0A7W7FVZ6_9PSEU</name>
<feature type="active site" evidence="2">
    <location>
        <position position="226"/>
    </location>
</feature>
<dbReference type="Gene3D" id="3.40.309.10">
    <property type="entry name" value="Aldehyde Dehydrogenase, Chain A, domain 2"/>
    <property type="match status" value="1"/>
</dbReference>
<dbReference type="InterPro" id="IPR016163">
    <property type="entry name" value="Ald_DH_C"/>
</dbReference>
<gene>
    <name evidence="5" type="ORF">HNR67_007139</name>
</gene>
<dbReference type="InterPro" id="IPR016161">
    <property type="entry name" value="Ald_DH/histidinol_DH"/>
</dbReference>
<comment type="caution">
    <text evidence="5">The sequence shown here is derived from an EMBL/GenBank/DDBJ whole genome shotgun (WGS) entry which is preliminary data.</text>
</comment>
<dbReference type="GO" id="GO:0004029">
    <property type="term" value="F:aldehyde dehydrogenase (NAD+) activity"/>
    <property type="evidence" value="ECO:0007669"/>
    <property type="project" value="UniProtKB-EC"/>
</dbReference>
<dbReference type="InterPro" id="IPR029510">
    <property type="entry name" value="Ald_DH_CS_GLU"/>
</dbReference>
<dbReference type="SUPFAM" id="SSF53720">
    <property type="entry name" value="ALDH-like"/>
    <property type="match status" value="1"/>
</dbReference>
<dbReference type="PANTHER" id="PTHR11699">
    <property type="entry name" value="ALDEHYDE DEHYDROGENASE-RELATED"/>
    <property type="match status" value="1"/>
</dbReference>
<dbReference type="EMBL" id="JACHMH010000001">
    <property type="protein sequence ID" value="MBB4681021.1"/>
    <property type="molecule type" value="Genomic_DNA"/>
</dbReference>
<reference evidence="5 6" key="1">
    <citation type="submission" date="2020-08" db="EMBL/GenBank/DDBJ databases">
        <title>Sequencing the genomes of 1000 actinobacteria strains.</title>
        <authorList>
            <person name="Klenk H.-P."/>
        </authorList>
    </citation>
    <scope>NUCLEOTIDE SEQUENCE [LARGE SCALE GENOMIC DNA]</scope>
    <source>
        <strain evidence="5 6">DSM 44230</strain>
    </source>
</reference>
<dbReference type="AlphaFoldDB" id="A0A7W7FVZ6"/>
<accession>A0A7W7FVZ6</accession>
<protein>
    <submittedName>
        <fullName evidence="5">Aldehyde dehydrogenase (NAD+)</fullName>
        <ecNumber evidence="5">1.2.1.3</ecNumber>
    </submittedName>
</protein>
<dbReference type="Proteomes" id="UP000533598">
    <property type="component" value="Unassembled WGS sequence"/>
</dbReference>
<proteinExistence type="inferred from homology"/>
<dbReference type="Gene3D" id="3.40.605.10">
    <property type="entry name" value="Aldehyde Dehydrogenase, Chain A, domain 1"/>
    <property type="match status" value="1"/>
</dbReference>
<keyword evidence="6" id="KW-1185">Reference proteome</keyword>
<dbReference type="InterPro" id="IPR016162">
    <property type="entry name" value="Ald_DH_N"/>
</dbReference>
<dbReference type="EC" id="1.2.1.3" evidence="5"/>
<evidence type="ECO:0000256" key="3">
    <source>
        <dbReference type="RuleBase" id="RU003345"/>
    </source>
</evidence>
<dbReference type="Pfam" id="PF00171">
    <property type="entry name" value="Aldedh"/>
    <property type="match status" value="1"/>
</dbReference>
<sequence>MSTIVSTSPQRPAEIVVATAAADRAAVEATVARARAAGRDWEDAGPAVRSAALTAAVAEFEQDAGHLTDLIVREVGKPRQEAAAEVARAVAILRYYAQQAYDPAGENYPTAGGLAFTTRRARGVAGLVTPWNFPLAIPVWKLAPALAAGNGVVIKPAPEATAVAQRIATLFDRVLPAGLLAVTPGGAETGSALLDTVDVVSFTGSTTVGRIISVAAAQRGIPVQAEMGGLSATIVLPDADLDRAAQDVARAAMGYAGQKCTATKRIFVVGDPGPFTDRLVAAVTGLRVDDPAESPDLGPVITEGAREQVFTAAAQAEAAGGRLLTKPHTEATDGWYLNPVLLDGLSPDAPLFHEEVFGPITALAGVASADEAFARANGTQFGLVTSVYTADLGAALTAVRRSESGMVKVNLPTNGVDFHLPFGGEKHSGYGEKEQGKAAVRFYTRERTVQVQA</sequence>
<dbReference type="PROSITE" id="PS00687">
    <property type="entry name" value="ALDEHYDE_DEHYDR_GLU"/>
    <property type="match status" value="1"/>
</dbReference>
<keyword evidence="1 3" id="KW-0560">Oxidoreductase</keyword>
<evidence type="ECO:0000313" key="6">
    <source>
        <dbReference type="Proteomes" id="UP000533598"/>
    </source>
</evidence>
<evidence type="ECO:0000256" key="2">
    <source>
        <dbReference type="PROSITE-ProRule" id="PRU10007"/>
    </source>
</evidence>
<organism evidence="5 6">
    <name type="scientific">Crossiella cryophila</name>
    <dbReference type="NCBI Taxonomy" id="43355"/>
    <lineage>
        <taxon>Bacteria</taxon>
        <taxon>Bacillati</taxon>
        <taxon>Actinomycetota</taxon>
        <taxon>Actinomycetes</taxon>
        <taxon>Pseudonocardiales</taxon>
        <taxon>Pseudonocardiaceae</taxon>
        <taxon>Crossiella</taxon>
    </lineage>
</organism>
<evidence type="ECO:0000259" key="4">
    <source>
        <dbReference type="Pfam" id="PF00171"/>
    </source>
</evidence>
<feature type="domain" description="Aldehyde dehydrogenase" evidence="4">
    <location>
        <begin position="5"/>
        <end position="449"/>
    </location>
</feature>
<dbReference type="InterPro" id="IPR015590">
    <property type="entry name" value="Aldehyde_DH_dom"/>
</dbReference>
<comment type="similarity">
    <text evidence="3">Belongs to the aldehyde dehydrogenase family.</text>
</comment>
<evidence type="ECO:0000256" key="1">
    <source>
        <dbReference type="ARBA" id="ARBA00023002"/>
    </source>
</evidence>
<dbReference type="RefSeq" id="WP_185007255.1">
    <property type="nucleotide sequence ID" value="NZ_JACHMH010000001.1"/>
</dbReference>
<evidence type="ECO:0000313" key="5">
    <source>
        <dbReference type="EMBL" id="MBB4681021.1"/>
    </source>
</evidence>